<accession>A0ABW0Q8J9</accession>
<dbReference type="InterPro" id="IPR024370">
    <property type="entry name" value="PBP_domain"/>
</dbReference>
<dbReference type="RefSeq" id="WP_245660514.1">
    <property type="nucleotide sequence ID" value="NZ_JBHSMX010000011.1"/>
</dbReference>
<protein>
    <submittedName>
        <fullName evidence="4">PstS family phosphate ABC transporter substrate-binding protein</fullName>
    </submittedName>
</protein>
<reference evidence="5" key="1">
    <citation type="journal article" date="2019" name="Int. J. Syst. Evol. Microbiol.">
        <title>The Global Catalogue of Microorganisms (GCM) 10K type strain sequencing project: providing services to taxonomists for standard genome sequencing and annotation.</title>
        <authorList>
            <consortium name="The Broad Institute Genomics Platform"/>
            <consortium name="The Broad Institute Genome Sequencing Center for Infectious Disease"/>
            <person name="Wu L."/>
            <person name="Ma J."/>
        </authorList>
    </citation>
    <scope>NUCLEOTIDE SEQUENCE [LARGE SCALE GENOMIC DNA]</scope>
    <source>
        <strain evidence="5">CGMCC 4.7277</strain>
    </source>
</reference>
<feature type="signal peptide" evidence="2">
    <location>
        <begin position="1"/>
        <end position="28"/>
    </location>
</feature>
<dbReference type="Pfam" id="PF12849">
    <property type="entry name" value="PBP_like_2"/>
    <property type="match status" value="1"/>
</dbReference>
<keyword evidence="5" id="KW-1185">Reference proteome</keyword>
<evidence type="ECO:0000313" key="4">
    <source>
        <dbReference type="EMBL" id="MFC5520639.1"/>
    </source>
</evidence>
<dbReference type="PANTHER" id="PTHR30570:SF6">
    <property type="entry name" value="PHOSPHATE-BINDING PROTEIN PSTS"/>
    <property type="match status" value="1"/>
</dbReference>
<gene>
    <name evidence="4" type="ORF">ACFPP7_06875</name>
</gene>
<comment type="caution">
    <text evidence="4">The sequence shown here is derived from an EMBL/GenBank/DDBJ whole genome shotgun (WGS) entry which is preliminary data.</text>
</comment>
<feature type="chain" id="PRO_5045338454" evidence="2">
    <location>
        <begin position="29"/>
        <end position="387"/>
    </location>
</feature>
<evidence type="ECO:0000259" key="3">
    <source>
        <dbReference type="Pfam" id="PF12849"/>
    </source>
</evidence>
<dbReference type="SUPFAM" id="SSF53850">
    <property type="entry name" value="Periplasmic binding protein-like II"/>
    <property type="match status" value="1"/>
</dbReference>
<organism evidence="4 5">
    <name type="scientific">Polaromonas jejuensis</name>
    <dbReference type="NCBI Taxonomy" id="457502"/>
    <lineage>
        <taxon>Bacteria</taxon>
        <taxon>Pseudomonadati</taxon>
        <taxon>Pseudomonadota</taxon>
        <taxon>Betaproteobacteria</taxon>
        <taxon>Burkholderiales</taxon>
        <taxon>Comamonadaceae</taxon>
        <taxon>Polaromonas</taxon>
    </lineage>
</organism>
<feature type="domain" description="PBP" evidence="3">
    <location>
        <begin position="103"/>
        <end position="359"/>
    </location>
</feature>
<dbReference type="InterPro" id="IPR050811">
    <property type="entry name" value="Phosphate_ABC_transporter"/>
</dbReference>
<dbReference type="EMBL" id="JBHSMX010000011">
    <property type="protein sequence ID" value="MFC5520639.1"/>
    <property type="molecule type" value="Genomic_DNA"/>
</dbReference>
<sequence>MKLKQLAAKALLTGGALAILSPIGGAYAQTGERPMVEWVMPALKTNPKQTEEQAESGRQKGRELPAPEVLQPMLDAQLPAYQPRRDIKLTGKFNGGASDVLVVVAQKLFEKFKSYYPDVTMTITPPYAGSLGTIELIKGDLDYVFVSRELKPSDITTFSDKFGYAPLSVPISGGSYRHFGALDAVGFFVSKDNPLEKITFDQIDAMYSSTHHRGGNAITKWGELGLTGEWADKPIKLYGIKPWNGFEEFIRQRVMNVGDKRGEWRKDITFEKQVFPMAKHVAEDRYGIGYSGIAYIDAPVKMIPVVERTGDVPQAPTYENVALATYPLSRLTFFNVNKVPGKKLNPVIEEFLRFVLSREGQQVILDHARYIPLRAHQVTSSRALLDR</sequence>
<evidence type="ECO:0000256" key="1">
    <source>
        <dbReference type="ARBA" id="ARBA00022729"/>
    </source>
</evidence>
<evidence type="ECO:0000313" key="5">
    <source>
        <dbReference type="Proteomes" id="UP001596084"/>
    </source>
</evidence>
<dbReference type="Gene3D" id="3.40.190.10">
    <property type="entry name" value="Periplasmic binding protein-like II"/>
    <property type="match status" value="2"/>
</dbReference>
<dbReference type="Proteomes" id="UP001596084">
    <property type="component" value="Unassembled WGS sequence"/>
</dbReference>
<proteinExistence type="predicted"/>
<dbReference type="PANTHER" id="PTHR30570">
    <property type="entry name" value="PERIPLASMIC PHOSPHATE BINDING COMPONENT OF PHOSPHATE ABC TRANSPORTER"/>
    <property type="match status" value="1"/>
</dbReference>
<keyword evidence="1 2" id="KW-0732">Signal</keyword>
<evidence type="ECO:0000256" key="2">
    <source>
        <dbReference type="SAM" id="SignalP"/>
    </source>
</evidence>
<name>A0ABW0Q8J9_9BURK</name>